<gene>
    <name evidence="2" type="ORF">AA309_02525</name>
</gene>
<keyword evidence="3" id="KW-1185">Reference proteome</keyword>
<evidence type="ECO:0008006" key="4">
    <source>
        <dbReference type="Google" id="ProtNLM"/>
    </source>
</evidence>
<evidence type="ECO:0000256" key="1">
    <source>
        <dbReference type="SAM" id="SignalP"/>
    </source>
</evidence>
<accession>A0A0H1RHB1</accession>
<feature type="signal peptide" evidence="1">
    <location>
        <begin position="1"/>
        <end position="27"/>
    </location>
</feature>
<name>A0A0H1RHB1_9HYPH</name>
<keyword evidence="1" id="KW-0732">Signal</keyword>
<dbReference type="PATRIC" id="fig|1225564.3.peg.6929"/>
<dbReference type="EMBL" id="LCYG01000009">
    <property type="protein sequence ID" value="KLK94630.1"/>
    <property type="molecule type" value="Genomic_DNA"/>
</dbReference>
<organism evidence="2 3">
    <name type="scientific">Microvirga vignae</name>
    <dbReference type="NCBI Taxonomy" id="1225564"/>
    <lineage>
        <taxon>Bacteria</taxon>
        <taxon>Pseudomonadati</taxon>
        <taxon>Pseudomonadota</taxon>
        <taxon>Alphaproteobacteria</taxon>
        <taxon>Hyphomicrobiales</taxon>
        <taxon>Methylobacteriaceae</taxon>
        <taxon>Microvirga</taxon>
    </lineage>
</organism>
<sequence>MTSRRASRRSWAIAAAAALLAGSEALAHSWYPAWCCSDRDCRELTAARGETVIETEDGYRLWDGRFVGREYTKASPDAKFHMCEEQRTKAIVCFFVPQGQS</sequence>
<proteinExistence type="predicted"/>
<dbReference type="AlphaFoldDB" id="A0A0H1RHB1"/>
<dbReference type="OrthoDB" id="7871245at2"/>
<reference evidence="2 3" key="1">
    <citation type="submission" date="2015-05" db="EMBL/GenBank/DDBJ databases">
        <title>Draft genome sequence of Microvirga vignae strain BR3299, a novel nitrogen fixing bacteria isolated from Brazil semi-aired region.</title>
        <authorList>
            <person name="Zilli J.E."/>
            <person name="Passos S.R."/>
            <person name="Leite J."/>
            <person name="Baldani J.I."/>
            <person name="Xavier G.R."/>
            <person name="Rumjaneck N.G."/>
            <person name="Simoes-Araujo J.L."/>
        </authorList>
    </citation>
    <scope>NUCLEOTIDE SEQUENCE [LARGE SCALE GENOMIC DNA]</scope>
    <source>
        <strain evidence="2 3">BR3299</strain>
    </source>
</reference>
<dbReference type="STRING" id="1225564.AA309_02525"/>
<comment type="caution">
    <text evidence="2">The sequence shown here is derived from an EMBL/GenBank/DDBJ whole genome shotgun (WGS) entry which is preliminary data.</text>
</comment>
<dbReference type="Proteomes" id="UP000035489">
    <property type="component" value="Unassembled WGS sequence"/>
</dbReference>
<dbReference type="RefSeq" id="WP_047187419.1">
    <property type="nucleotide sequence ID" value="NZ_LCYG01000009.1"/>
</dbReference>
<protein>
    <recommendedName>
        <fullName evidence="4">Secreted protein</fullName>
    </recommendedName>
</protein>
<evidence type="ECO:0000313" key="3">
    <source>
        <dbReference type="Proteomes" id="UP000035489"/>
    </source>
</evidence>
<evidence type="ECO:0000313" key="2">
    <source>
        <dbReference type="EMBL" id="KLK94630.1"/>
    </source>
</evidence>
<feature type="chain" id="PRO_5002593052" description="Secreted protein" evidence="1">
    <location>
        <begin position="28"/>
        <end position="101"/>
    </location>
</feature>